<protein>
    <submittedName>
        <fullName evidence="1">Uncharacterized protein</fullName>
    </submittedName>
</protein>
<dbReference type="OrthoDB" id="513762at2759"/>
<dbReference type="AlphaFoldDB" id="A0A2P6VKD0"/>
<comment type="caution">
    <text evidence="1">The sequence shown here is derived from an EMBL/GenBank/DDBJ whole genome shotgun (WGS) entry which is preliminary data.</text>
</comment>
<evidence type="ECO:0000313" key="2">
    <source>
        <dbReference type="Proteomes" id="UP000239649"/>
    </source>
</evidence>
<sequence length="1130" mass="114041">MGWAGYGSPAVGGAAAAGGGRAALPPGAVRLLFGGARRLAGCVAWDSASGLLAVELQPDAGEDESGGATRGGMTIPVAILDPQAPESHFVARVPTAAPTEPLAALCWSPPGCRRVLLAVTARGRAYQWTMEASPPPAASSGAAGSGAAAAAAAAGSGGGGGAAAAPPSTLDCVPCVNVWHGRHAFDLPLAPPELRPESSLMLHDALPPAAADPPPSLVCCRFLTPPTPAAAAWDVAAAPPHADSDRRARVADVVDLYRQRGLEGAFAPRPPAAAPPQEHPGVLPLHWLRPGLLCLAAVTSSGQLLLACCGHGGPWVLSPAVQLPGAAAPQLRLADVAAAGGGGGGGVLLVAAVAWRAEVAASEPELQLFEVRGVPPALLPPAAAGQPAAQQHVSRVALPQATAGPPAPAIPPGTSVLAMAFLPGQPALGGTRLLVACSRNSMSSVALLTCSSSSGGGAPGGGGGGLHSWQVKFGVGLVLDPGQQRAVAVTAHANGATAAVLLPGTRQPLGLNVGVDTAGRASVWAAPECSSHFDIAAEARAAEAAAAAAAPPCLALSPNGLYAAVGAAGASSLLLVPLLELPRAEEDVEQYMLQLGKRCAYWLLTGIGSGPACWDLRAAAGAVCGRWGHHHLLTVQQLVDAAVLNARPEARAHLVPAWGRLKATLLASAAAAHTAAAADLAAAAVRADAAAREWVDTAADIFEHHVTSKAALAAAASKGGAALDLEMRMALAKVLPARYWAQWAADFSCYLARCLLYWVNPKQRAAAGQRAGELVSGTMSLAERFAAEQNASVDSVPGVRLLSDMQFYRSFGRLITAVQHLSRVLSQTHRRLNAASQFTQLMQQVQQLADAAKMIKHLNEAFAKARLAASEAGDGAGGGGVEATARGTPAAPAAFSGAWTLTSVPPAPALTRAQVTGALSALRQQQGGTALLSAVTRLWEQQKVEEQAAEAGDTPASLLKAAAALGLLPAERGGGGGGGDAALLELLRQRQVALGAAEAGDWPDGVPLPPPAAALGWSAWGTGDESSGADAAPWGGSEAAWEAERNAALGLPRPAGGGDTPESFKGGIDVLTGRPISWEHRVRYAAADGSCATAEFLPTALLPGSMSVWQAGYVVATPVGRQTWKRLRVA</sequence>
<keyword evidence="2" id="KW-1185">Reference proteome</keyword>
<dbReference type="Proteomes" id="UP000239649">
    <property type="component" value="Unassembled WGS sequence"/>
</dbReference>
<gene>
    <name evidence="1" type="ORF">C2E20_2476</name>
</gene>
<organism evidence="1 2">
    <name type="scientific">Micractinium conductrix</name>
    <dbReference type="NCBI Taxonomy" id="554055"/>
    <lineage>
        <taxon>Eukaryota</taxon>
        <taxon>Viridiplantae</taxon>
        <taxon>Chlorophyta</taxon>
        <taxon>core chlorophytes</taxon>
        <taxon>Trebouxiophyceae</taxon>
        <taxon>Chlorellales</taxon>
        <taxon>Chlorellaceae</taxon>
        <taxon>Chlorella clade</taxon>
        <taxon>Micractinium</taxon>
    </lineage>
</organism>
<proteinExistence type="predicted"/>
<accession>A0A2P6VKD0</accession>
<evidence type="ECO:0000313" key="1">
    <source>
        <dbReference type="EMBL" id="PSC74549.1"/>
    </source>
</evidence>
<reference evidence="1 2" key="1">
    <citation type="journal article" date="2018" name="Plant J.">
        <title>Genome sequences of Chlorella sorokiniana UTEX 1602 and Micractinium conductrix SAG 241.80: implications to maltose excretion by a green alga.</title>
        <authorList>
            <person name="Arriola M.B."/>
            <person name="Velmurugan N."/>
            <person name="Zhang Y."/>
            <person name="Plunkett M.H."/>
            <person name="Hondzo H."/>
            <person name="Barney B.M."/>
        </authorList>
    </citation>
    <scope>NUCLEOTIDE SEQUENCE [LARGE SCALE GENOMIC DNA]</scope>
    <source>
        <strain evidence="1 2">SAG 241.80</strain>
    </source>
</reference>
<dbReference type="EMBL" id="LHPF02000004">
    <property type="protein sequence ID" value="PSC74549.1"/>
    <property type="molecule type" value="Genomic_DNA"/>
</dbReference>
<name>A0A2P6VKD0_9CHLO</name>